<dbReference type="InterPro" id="IPR014001">
    <property type="entry name" value="Helicase_ATP-bd"/>
</dbReference>
<dbReference type="PROSITE" id="PS51194">
    <property type="entry name" value="HELICASE_CTER"/>
    <property type="match status" value="1"/>
</dbReference>
<dbReference type="CDD" id="cd18793">
    <property type="entry name" value="SF2_C_SNF"/>
    <property type="match status" value="1"/>
</dbReference>
<feature type="region of interest" description="Disordered" evidence="4">
    <location>
        <begin position="1381"/>
        <end position="1520"/>
    </location>
</feature>
<evidence type="ECO:0000256" key="2">
    <source>
        <dbReference type="ARBA" id="ARBA00022801"/>
    </source>
</evidence>
<gene>
    <name evidence="6" type="ORF">GYMLUDRAFT_99365</name>
</gene>
<feature type="compositionally biased region" description="Basic and acidic residues" evidence="4">
    <location>
        <begin position="1465"/>
        <end position="1481"/>
    </location>
</feature>
<evidence type="ECO:0000313" key="7">
    <source>
        <dbReference type="Proteomes" id="UP000053593"/>
    </source>
</evidence>
<reference evidence="6 7" key="1">
    <citation type="submission" date="2014-04" db="EMBL/GenBank/DDBJ databases">
        <title>Evolutionary Origins and Diversification of the Mycorrhizal Mutualists.</title>
        <authorList>
            <consortium name="DOE Joint Genome Institute"/>
            <consortium name="Mycorrhizal Genomics Consortium"/>
            <person name="Kohler A."/>
            <person name="Kuo A."/>
            <person name="Nagy L.G."/>
            <person name="Floudas D."/>
            <person name="Copeland A."/>
            <person name="Barry K.W."/>
            <person name="Cichocki N."/>
            <person name="Veneault-Fourrey C."/>
            <person name="LaButti K."/>
            <person name="Lindquist E.A."/>
            <person name="Lipzen A."/>
            <person name="Lundell T."/>
            <person name="Morin E."/>
            <person name="Murat C."/>
            <person name="Riley R."/>
            <person name="Ohm R."/>
            <person name="Sun H."/>
            <person name="Tunlid A."/>
            <person name="Henrissat B."/>
            <person name="Grigoriev I.V."/>
            <person name="Hibbett D.S."/>
            <person name="Martin F."/>
        </authorList>
    </citation>
    <scope>NUCLEOTIDE SEQUENCE [LARGE SCALE GENOMIC DNA]</scope>
    <source>
        <strain evidence="6 7">FD-317 M1</strain>
    </source>
</reference>
<dbReference type="InterPro" id="IPR038718">
    <property type="entry name" value="SNF2-like_sf"/>
</dbReference>
<feature type="compositionally biased region" description="Polar residues" evidence="4">
    <location>
        <begin position="1298"/>
        <end position="1308"/>
    </location>
</feature>
<feature type="compositionally biased region" description="Low complexity" evidence="4">
    <location>
        <begin position="1431"/>
        <end position="1444"/>
    </location>
</feature>
<dbReference type="InterPro" id="IPR027417">
    <property type="entry name" value="P-loop_NTPase"/>
</dbReference>
<dbReference type="SMART" id="SM00490">
    <property type="entry name" value="HELICc"/>
    <property type="match status" value="1"/>
</dbReference>
<feature type="compositionally biased region" description="Basic residues" evidence="4">
    <location>
        <begin position="1199"/>
        <end position="1208"/>
    </location>
</feature>
<dbReference type="GO" id="GO:0006281">
    <property type="term" value="P:DNA repair"/>
    <property type="evidence" value="ECO:0007669"/>
    <property type="project" value="TreeGrafter"/>
</dbReference>
<evidence type="ECO:0000256" key="3">
    <source>
        <dbReference type="ARBA" id="ARBA00022840"/>
    </source>
</evidence>
<name>A0A0D0AYY6_9AGAR</name>
<dbReference type="SMART" id="SM00487">
    <property type="entry name" value="DEXDc"/>
    <property type="match status" value="1"/>
</dbReference>
<keyword evidence="2" id="KW-0378">Hydrolase</keyword>
<sequence length="1520" mass="167890">MPPKSNRVKKPVGPKTTAGETSRKLAHLLRLIFRFPVVVTPIERTVGDDVELSNPPLLARLNQVNVVPFWLETCPPEHVEKWGSDWARIRTELTALSRLQNKTDVDRYKWSAHGLDEVSSYANRWKWPSAMDDPIRDLLESENMGIRKMYTDSSNYNSVMVNPSSGEVNKTPNGFLSSTVWDSSLAMLIPKLFACQLPGPPLPVVFVEWWHSTIQANIDAIAKYRSRMDSALEDNLSKARQILGESMWTTLSLPMNLSVNNAIAALDILQRVKDSLDWTVTSEEDEEIRSQPINLSAPDAAEQVKSRWERLSENARKQDWAEMMIGFLVGVVGARGGKEIVVDFGDESEKFDYGVVLARAVPPKILKERVSEPTGPQIAQFGHQVADFTDAWLGRSQVDNLDTALALYFDPDFEAAASAWIQETGDIGVEKLKDTPTEDLHLSLGYAEGLPITFRKYTADDSRGLPDNDEPFTGSTPVVISWHQLVFVRWLFSQMAIEMQAPLDGVHHSPNVEIAPLAIRKLWSKTPGICLFDEVGLGKTMCAMASIATIQTIFELQQAVNSKVTPAEREQAKKSLPACVREANSFGGHAEGIPNNAHLIIVPPSLLHQWAGEIMRFYRSRAIRLVIVSSAAKHWAEDMRRIRDKSVEPGRTLVLITHTVLKRMFSLNRNIIVHSERQGLPRLHYQLPTDTVYSFSWCSAWIDEAHEARKGNLLWKSMSAVFELTLVKVVMTATPLLESPNDLVQLSMLIRPPSMDWAQQANMTHMGRDLRILKTKSMVNSHQEALKLGESSTLLAETEGNAVAAMATQMVKVSQRHIIPHTMRRSNKSVDYQGNLLNSSLPTKTVIHISIEVTENERNDSYSGVENAVAAKKFDVATHGRFFLKGRQALSFTSDDALTIDGYTEDVFLATATTKHKALIELCQRLLTQGSETVVSSSLAGTTDRIVDSADLSIPDVIHHWAFKPITPEEKKHGEKVIVYTVFQKYHEFMLKSFAMAGINAVAISGAIHAAERTRVIERFKTSTDIDVLLMSIVGQQGLNLTVARNLILYEANWSAVQSQQLYGRIHRRGQERKTFIFQLMGAKTVEVLLIANGLGKGQLLQDFMTVERNQKTLKLLAGRASAQEYDELLSGNHAPSDIAQELAEKLPKANSIMGKAMRARKQALDGSEVAPPTKRKRASKQTTELNTHDSDSDNPSKPARKQRKRQQKSKEVVDSSDHEDKSAPPKRRKSGVLAPGPKDSYASTEAGGSHTSESMSTPAVLHEGVTSQTGVGRFRVPVPEPSQVEASNNTMDEDPTEPSQVEASNNTMDEDPTPAQDSNSGNQDDNWALGPDGKLKSASAMTEWRYSPSSSKLLTPPPPSPPLLASRLATAVAMDVDKIPDTLEDQGATGTQPTAAAPQTLTVSKAPSAMMALPPVPFSNEPEDSFMQDSGMGLSPLSPGPSSQPFGTTEPIPNQEAGQNNDGDTEHSAFRGQHNVEADRTFSAAARGSRKCREPSQPQQAPPMSKPQTKRKGTRKKRS</sequence>
<dbReference type="Pfam" id="PF00176">
    <property type="entry name" value="SNF2-rel_dom"/>
    <property type="match status" value="1"/>
</dbReference>
<feature type="domain" description="Helicase C-terminal" evidence="5">
    <location>
        <begin position="962"/>
        <end position="1112"/>
    </location>
</feature>
<dbReference type="Gene3D" id="3.40.50.10810">
    <property type="entry name" value="Tandem AAA-ATPase domain"/>
    <property type="match status" value="1"/>
</dbReference>
<dbReference type="InterPro" id="IPR050628">
    <property type="entry name" value="SNF2_RAD54_helicase_TF"/>
</dbReference>
<evidence type="ECO:0000313" key="6">
    <source>
        <dbReference type="EMBL" id="KIK55950.1"/>
    </source>
</evidence>
<dbReference type="GO" id="GO:0005634">
    <property type="term" value="C:nucleus"/>
    <property type="evidence" value="ECO:0007669"/>
    <property type="project" value="TreeGrafter"/>
</dbReference>
<protein>
    <submittedName>
        <fullName evidence="6">Unplaced genomic scaffold GYMLUscaffold_53, whole genome shotgun sequence</fullName>
    </submittedName>
</protein>
<dbReference type="InterPro" id="IPR001650">
    <property type="entry name" value="Helicase_C-like"/>
</dbReference>
<evidence type="ECO:0000256" key="4">
    <source>
        <dbReference type="SAM" id="MobiDB-lite"/>
    </source>
</evidence>
<evidence type="ECO:0000259" key="5">
    <source>
        <dbReference type="PROSITE" id="PS51194"/>
    </source>
</evidence>
<keyword evidence="7" id="KW-1185">Reference proteome</keyword>
<dbReference type="Proteomes" id="UP000053593">
    <property type="component" value="Unassembled WGS sequence"/>
</dbReference>
<feature type="compositionally biased region" description="Basic and acidic residues" evidence="4">
    <location>
        <begin position="1209"/>
        <end position="1224"/>
    </location>
</feature>
<dbReference type="InterPro" id="IPR000330">
    <property type="entry name" value="SNF2_N"/>
</dbReference>
<dbReference type="Pfam" id="PF00271">
    <property type="entry name" value="Helicase_C"/>
    <property type="match status" value="1"/>
</dbReference>
<feature type="compositionally biased region" description="Basic residues" evidence="4">
    <location>
        <begin position="1"/>
        <end position="12"/>
    </location>
</feature>
<dbReference type="GO" id="GO:0008094">
    <property type="term" value="F:ATP-dependent activity, acting on DNA"/>
    <property type="evidence" value="ECO:0007669"/>
    <property type="project" value="TreeGrafter"/>
</dbReference>
<evidence type="ECO:0000256" key="1">
    <source>
        <dbReference type="ARBA" id="ARBA00022741"/>
    </source>
</evidence>
<feature type="region of interest" description="Disordered" evidence="4">
    <location>
        <begin position="1"/>
        <end position="20"/>
    </location>
</feature>
<dbReference type="PANTHER" id="PTHR45626">
    <property type="entry name" value="TRANSCRIPTION TERMINATION FACTOR 2-RELATED"/>
    <property type="match status" value="1"/>
</dbReference>
<keyword evidence="3" id="KW-0067">ATP-binding</keyword>
<feature type="region of interest" description="Disordered" evidence="4">
    <location>
        <begin position="1158"/>
        <end position="1365"/>
    </location>
</feature>
<dbReference type="EMBL" id="KN834801">
    <property type="protein sequence ID" value="KIK55950.1"/>
    <property type="molecule type" value="Genomic_DNA"/>
</dbReference>
<dbReference type="HOGENOM" id="CLU_247768_0_0_1"/>
<dbReference type="Gene3D" id="3.40.50.300">
    <property type="entry name" value="P-loop containing nucleotide triphosphate hydrolases"/>
    <property type="match status" value="1"/>
</dbReference>
<organism evidence="6 7">
    <name type="scientific">Collybiopsis luxurians FD-317 M1</name>
    <dbReference type="NCBI Taxonomy" id="944289"/>
    <lineage>
        <taxon>Eukaryota</taxon>
        <taxon>Fungi</taxon>
        <taxon>Dikarya</taxon>
        <taxon>Basidiomycota</taxon>
        <taxon>Agaricomycotina</taxon>
        <taxon>Agaricomycetes</taxon>
        <taxon>Agaricomycetidae</taxon>
        <taxon>Agaricales</taxon>
        <taxon>Marasmiineae</taxon>
        <taxon>Omphalotaceae</taxon>
        <taxon>Collybiopsis</taxon>
        <taxon>Collybiopsis luxurians</taxon>
    </lineage>
</organism>
<dbReference type="GO" id="GO:0016787">
    <property type="term" value="F:hydrolase activity"/>
    <property type="evidence" value="ECO:0007669"/>
    <property type="project" value="UniProtKB-KW"/>
</dbReference>
<dbReference type="OrthoDB" id="3270319at2759"/>
<dbReference type="GO" id="GO:0005524">
    <property type="term" value="F:ATP binding"/>
    <property type="evidence" value="ECO:0007669"/>
    <property type="project" value="UniProtKB-KW"/>
</dbReference>
<feature type="compositionally biased region" description="Basic residues" evidence="4">
    <location>
        <begin position="1509"/>
        <end position="1520"/>
    </location>
</feature>
<dbReference type="InterPro" id="IPR049730">
    <property type="entry name" value="SNF2/RAD54-like_C"/>
</dbReference>
<keyword evidence="1" id="KW-0547">Nucleotide-binding</keyword>
<feature type="compositionally biased region" description="Polar residues" evidence="4">
    <location>
        <begin position="1316"/>
        <end position="1326"/>
    </location>
</feature>
<feature type="compositionally biased region" description="Low complexity" evidence="4">
    <location>
        <begin position="1387"/>
        <end position="1401"/>
    </location>
</feature>
<dbReference type="SUPFAM" id="SSF52540">
    <property type="entry name" value="P-loop containing nucleoside triphosphate hydrolases"/>
    <property type="match status" value="2"/>
</dbReference>
<proteinExistence type="predicted"/>
<accession>A0A0D0AYY6</accession>